<dbReference type="EMBL" id="LHPF02000009">
    <property type="protein sequence ID" value="PSC72691.1"/>
    <property type="molecule type" value="Genomic_DNA"/>
</dbReference>
<feature type="compositionally biased region" description="Low complexity" evidence="2">
    <location>
        <begin position="211"/>
        <end position="237"/>
    </location>
</feature>
<organism evidence="3 4">
    <name type="scientific">Micractinium conductrix</name>
    <dbReference type="NCBI Taxonomy" id="554055"/>
    <lineage>
        <taxon>Eukaryota</taxon>
        <taxon>Viridiplantae</taxon>
        <taxon>Chlorophyta</taxon>
        <taxon>core chlorophytes</taxon>
        <taxon>Trebouxiophyceae</taxon>
        <taxon>Chlorellales</taxon>
        <taxon>Chlorellaceae</taxon>
        <taxon>Chlorella clade</taxon>
        <taxon>Micractinium</taxon>
    </lineage>
</organism>
<feature type="region of interest" description="Disordered" evidence="2">
    <location>
        <begin position="202"/>
        <end position="283"/>
    </location>
</feature>
<keyword evidence="1" id="KW-0560">Oxidoreductase</keyword>
<protein>
    <submittedName>
        <fullName evidence="3">Paired amphipathic helix repeat</fullName>
    </submittedName>
</protein>
<evidence type="ECO:0000256" key="1">
    <source>
        <dbReference type="ARBA" id="ARBA00023002"/>
    </source>
</evidence>
<evidence type="ECO:0000313" key="3">
    <source>
        <dbReference type="EMBL" id="PSC72691.1"/>
    </source>
</evidence>
<dbReference type="AlphaFoldDB" id="A0A2P6VF39"/>
<dbReference type="InterPro" id="IPR029041">
    <property type="entry name" value="FAD-linked_oxidoreductase-like"/>
</dbReference>
<dbReference type="GO" id="GO:0016491">
    <property type="term" value="F:oxidoreductase activity"/>
    <property type="evidence" value="ECO:0007669"/>
    <property type="project" value="UniProtKB-KW"/>
</dbReference>
<dbReference type="SUPFAM" id="SSF51730">
    <property type="entry name" value="FAD-linked oxidoreductase"/>
    <property type="match status" value="1"/>
</dbReference>
<dbReference type="OrthoDB" id="551422at2759"/>
<accession>A0A2P6VF39</accession>
<keyword evidence="4" id="KW-1185">Reference proteome</keyword>
<sequence length="372" mass="40003">MSPRLELFQPPAVLAPFLLQHAPASSFNLPNKAKGEAAALLERAGTLRAVLPLAPDICVHWAVSNNYARTPEATFAGLEAFAERLAAVPACSLLLVSGGGPRRKLDSLQALELLAASPRFHAAPLPLAVAFNPFFPDEARQQEERDRLRAKLAAGRGHVAAVYLQAGSDADRLEQGLVWLQQQLDELAGPRKEEQRPAPAFANTDEATAKQQQPPQQQQQQQRQVEQPELAGRAAARPAKRPRRQLEAAEAMAGTSTGSQRDAEASPAVNGHRQQPRGGRPAVIGSLLVPSRKLLAAMKFRPWGGVFLGEEWLSGVEAADGATRRILAVYARHAVVPLVETEVATPQALERVTQLLVLGDSGDGDVARKVVE</sequence>
<gene>
    <name evidence="3" type="ORF">C2E20_3950</name>
</gene>
<dbReference type="Proteomes" id="UP000239649">
    <property type="component" value="Unassembled WGS sequence"/>
</dbReference>
<proteinExistence type="predicted"/>
<name>A0A2P6VF39_9CHLO</name>
<evidence type="ECO:0000313" key="4">
    <source>
        <dbReference type="Proteomes" id="UP000239649"/>
    </source>
</evidence>
<reference evidence="3 4" key="1">
    <citation type="journal article" date="2018" name="Plant J.">
        <title>Genome sequences of Chlorella sorokiniana UTEX 1602 and Micractinium conductrix SAG 241.80: implications to maltose excretion by a green alga.</title>
        <authorList>
            <person name="Arriola M.B."/>
            <person name="Velmurugan N."/>
            <person name="Zhang Y."/>
            <person name="Plunkett M.H."/>
            <person name="Hondzo H."/>
            <person name="Barney B.M."/>
        </authorList>
    </citation>
    <scope>NUCLEOTIDE SEQUENCE [LARGE SCALE GENOMIC DNA]</scope>
    <source>
        <strain evidence="3 4">SAG 241.80</strain>
    </source>
</reference>
<evidence type="ECO:0000256" key="2">
    <source>
        <dbReference type="SAM" id="MobiDB-lite"/>
    </source>
</evidence>
<comment type="caution">
    <text evidence="3">The sequence shown here is derived from an EMBL/GenBank/DDBJ whole genome shotgun (WGS) entry which is preliminary data.</text>
</comment>